<dbReference type="EMBL" id="CAKOAT010085377">
    <property type="protein sequence ID" value="CAH8317312.1"/>
    <property type="molecule type" value="Genomic_DNA"/>
</dbReference>
<proteinExistence type="predicted"/>
<feature type="compositionally biased region" description="Basic and acidic residues" evidence="1">
    <location>
        <begin position="1"/>
        <end position="36"/>
    </location>
</feature>
<dbReference type="Proteomes" id="UP001642260">
    <property type="component" value="Unassembled WGS sequence"/>
</dbReference>
<sequence length="82" mass="9583">MNMKSDREIKLKSDREVKMKSDGEVAMKSHRESDNEHEMEEAESTTKYGTSTERADEVRGLLTRKDKRDKEMSANQIWVFVS</sequence>
<reference evidence="2 3" key="1">
    <citation type="submission" date="2022-03" db="EMBL/GenBank/DDBJ databases">
        <authorList>
            <person name="Macdonald S."/>
            <person name="Ahmed S."/>
            <person name="Newling K."/>
        </authorList>
    </citation>
    <scope>NUCLEOTIDE SEQUENCE [LARGE SCALE GENOMIC DNA]</scope>
</reference>
<protein>
    <submittedName>
        <fullName evidence="2">Uncharacterized protein</fullName>
    </submittedName>
</protein>
<organism evidence="2 3">
    <name type="scientific">Eruca vesicaria subsp. sativa</name>
    <name type="common">Garden rocket</name>
    <name type="synonym">Eruca sativa</name>
    <dbReference type="NCBI Taxonomy" id="29727"/>
    <lineage>
        <taxon>Eukaryota</taxon>
        <taxon>Viridiplantae</taxon>
        <taxon>Streptophyta</taxon>
        <taxon>Embryophyta</taxon>
        <taxon>Tracheophyta</taxon>
        <taxon>Spermatophyta</taxon>
        <taxon>Magnoliopsida</taxon>
        <taxon>eudicotyledons</taxon>
        <taxon>Gunneridae</taxon>
        <taxon>Pentapetalae</taxon>
        <taxon>rosids</taxon>
        <taxon>malvids</taxon>
        <taxon>Brassicales</taxon>
        <taxon>Brassicaceae</taxon>
        <taxon>Brassiceae</taxon>
        <taxon>Eruca</taxon>
    </lineage>
</organism>
<evidence type="ECO:0000313" key="3">
    <source>
        <dbReference type="Proteomes" id="UP001642260"/>
    </source>
</evidence>
<gene>
    <name evidence="2" type="ORF">ERUC_LOCUS7917</name>
</gene>
<feature type="region of interest" description="Disordered" evidence="1">
    <location>
        <begin position="1"/>
        <end position="70"/>
    </location>
</feature>
<name>A0ABC8JEH6_ERUVS</name>
<comment type="caution">
    <text evidence="2">The sequence shown here is derived from an EMBL/GenBank/DDBJ whole genome shotgun (WGS) entry which is preliminary data.</text>
</comment>
<dbReference type="AlphaFoldDB" id="A0ABC8JEH6"/>
<evidence type="ECO:0000256" key="1">
    <source>
        <dbReference type="SAM" id="MobiDB-lite"/>
    </source>
</evidence>
<keyword evidence="3" id="KW-1185">Reference proteome</keyword>
<accession>A0ABC8JEH6</accession>
<feature type="compositionally biased region" description="Basic and acidic residues" evidence="1">
    <location>
        <begin position="53"/>
        <end position="70"/>
    </location>
</feature>
<evidence type="ECO:0000313" key="2">
    <source>
        <dbReference type="EMBL" id="CAH8317312.1"/>
    </source>
</evidence>